<organism evidence="18 19">
    <name type="scientific">Nocardioides bruguierae</name>
    <dbReference type="NCBI Taxonomy" id="2945102"/>
    <lineage>
        <taxon>Bacteria</taxon>
        <taxon>Bacillati</taxon>
        <taxon>Actinomycetota</taxon>
        <taxon>Actinomycetes</taxon>
        <taxon>Propionibacteriales</taxon>
        <taxon>Nocardioidaceae</taxon>
        <taxon>Nocardioides</taxon>
    </lineage>
</organism>
<evidence type="ECO:0000256" key="10">
    <source>
        <dbReference type="ARBA" id="ARBA00022840"/>
    </source>
</evidence>
<dbReference type="EMBL" id="JAMOIL010000001">
    <property type="protein sequence ID" value="MCM0618871.1"/>
    <property type="molecule type" value="Genomic_DNA"/>
</dbReference>
<feature type="domain" description="PAS" evidence="16">
    <location>
        <begin position="431"/>
        <end position="484"/>
    </location>
</feature>
<dbReference type="InterPro" id="IPR036890">
    <property type="entry name" value="HATPase_C_sf"/>
</dbReference>
<reference evidence="18" key="1">
    <citation type="submission" date="2022-05" db="EMBL/GenBank/DDBJ databases">
        <authorList>
            <person name="Tuo L."/>
        </authorList>
    </citation>
    <scope>NUCLEOTIDE SEQUENCE</scope>
    <source>
        <strain evidence="18">BSK12Z-4</strain>
    </source>
</reference>
<keyword evidence="10 18" id="KW-0067">ATP-binding</keyword>
<keyword evidence="11 14" id="KW-1133">Transmembrane helix</keyword>
<feature type="transmembrane region" description="Helical" evidence="14">
    <location>
        <begin position="121"/>
        <end position="147"/>
    </location>
</feature>
<dbReference type="Proteomes" id="UP001139485">
    <property type="component" value="Unassembled WGS sequence"/>
</dbReference>
<feature type="domain" description="PAC" evidence="17">
    <location>
        <begin position="516"/>
        <end position="568"/>
    </location>
</feature>
<dbReference type="Pfam" id="PF08448">
    <property type="entry name" value="PAS_4"/>
    <property type="match status" value="2"/>
</dbReference>
<dbReference type="InterPro" id="IPR003594">
    <property type="entry name" value="HATPase_dom"/>
</dbReference>
<dbReference type="CDD" id="cd00082">
    <property type="entry name" value="HisKA"/>
    <property type="match status" value="1"/>
</dbReference>
<keyword evidence="13 14" id="KW-0472">Membrane</keyword>
<dbReference type="Gene3D" id="3.30.565.10">
    <property type="entry name" value="Histidine kinase-like ATPase, C-terminal domain"/>
    <property type="match status" value="1"/>
</dbReference>
<dbReference type="Gene3D" id="3.30.450.20">
    <property type="entry name" value="PAS domain"/>
    <property type="match status" value="2"/>
</dbReference>
<evidence type="ECO:0000256" key="12">
    <source>
        <dbReference type="ARBA" id="ARBA00023012"/>
    </source>
</evidence>
<evidence type="ECO:0000259" key="17">
    <source>
        <dbReference type="PROSITE" id="PS50113"/>
    </source>
</evidence>
<feature type="transmembrane region" description="Helical" evidence="14">
    <location>
        <begin position="12"/>
        <end position="31"/>
    </location>
</feature>
<dbReference type="PROSITE" id="PS50109">
    <property type="entry name" value="HIS_KIN"/>
    <property type="match status" value="1"/>
</dbReference>
<evidence type="ECO:0000256" key="6">
    <source>
        <dbReference type="ARBA" id="ARBA00022679"/>
    </source>
</evidence>
<name>A0A9X2D486_9ACTN</name>
<dbReference type="AlphaFoldDB" id="A0A9X2D486"/>
<evidence type="ECO:0000313" key="19">
    <source>
        <dbReference type="Proteomes" id="UP001139485"/>
    </source>
</evidence>
<feature type="transmembrane region" description="Helical" evidence="14">
    <location>
        <begin position="153"/>
        <end position="174"/>
    </location>
</feature>
<dbReference type="SMART" id="SM00388">
    <property type="entry name" value="HisKA"/>
    <property type="match status" value="1"/>
</dbReference>
<dbReference type="InterPro" id="IPR000014">
    <property type="entry name" value="PAS"/>
</dbReference>
<feature type="domain" description="Histidine kinase" evidence="15">
    <location>
        <begin position="593"/>
        <end position="810"/>
    </location>
</feature>
<dbReference type="GO" id="GO:0000155">
    <property type="term" value="F:phosphorelay sensor kinase activity"/>
    <property type="evidence" value="ECO:0007669"/>
    <property type="project" value="InterPro"/>
</dbReference>
<evidence type="ECO:0000256" key="9">
    <source>
        <dbReference type="ARBA" id="ARBA00022777"/>
    </source>
</evidence>
<dbReference type="PANTHER" id="PTHR43711:SF31">
    <property type="entry name" value="HISTIDINE KINASE"/>
    <property type="match status" value="1"/>
</dbReference>
<dbReference type="Pfam" id="PF05231">
    <property type="entry name" value="MASE1"/>
    <property type="match status" value="1"/>
</dbReference>
<dbReference type="PROSITE" id="PS50112">
    <property type="entry name" value="PAS"/>
    <property type="match status" value="1"/>
</dbReference>
<dbReference type="SMART" id="SM00387">
    <property type="entry name" value="HATPase_c"/>
    <property type="match status" value="1"/>
</dbReference>
<dbReference type="InterPro" id="IPR000700">
    <property type="entry name" value="PAS-assoc_C"/>
</dbReference>
<dbReference type="InterPro" id="IPR005467">
    <property type="entry name" value="His_kinase_dom"/>
</dbReference>
<comment type="caution">
    <text evidence="18">The sequence shown here is derived from an EMBL/GenBank/DDBJ whole genome shotgun (WGS) entry which is preliminary data.</text>
</comment>
<evidence type="ECO:0000259" key="16">
    <source>
        <dbReference type="PROSITE" id="PS50112"/>
    </source>
</evidence>
<evidence type="ECO:0000313" key="18">
    <source>
        <dbReference type="EMBL" id="MCM0618871.1"/>
    </source>
</evidence>
<dbReference type="SUPFAM" id="SSF55874">
    <property type="entry name" value="ATPase domain of HSP90 chaperone/DNA topoisomerase II/histidine kinase"/>
    <property type="match status" value="1"/>
</dbReference>
<evidence type="ECO:0000259" key="15">
    <source>
        <dbReference type="PROSITE" id="PS50109"/>
    </source>
</evidence>
<dbReference type="PRINTS" id="PR00344">
    <property type="entry name" value="BCTRLSENSOR"/>
</dbReference>
<dbReference type="EC" id="2.7.13.3" evidence="3"/>
<dbReference type="PANTHER" id="PTHR43711">
    <property type="entry name" value="TWO-COMPONENT HISTIDINE KINASE"/>
    <property type="match status" value="1"/>
</dbReference>
<protein>
    <recommendedName>
        <fullName evidence="3">histidine kinase</fullName>
        <ecNumber evidence="3">2.7.13.3</ecNumber>
    </recommendedName>
</protein>
<evidence type="ECO:0000256" key="3">
    <source>
        <dbReference type="ARBA" id="ARBA00012438"/>
    </source>
</evidence>
<evidence type="ECO:0000256" key="7">
    <source>
        <dbReference type="ARBA" id="ARBA00022692"/>
    </source>
</evidence>
<dbReference type="Pfam" id="PF00512">
    <property type="entry name" value="HisKA"/>
    <property type="match status" value="1"/>
</dbReference>
<dbReference type="InterPro" id="IPR004358">
    <property type="entry name" value="Sig_transdc_His_kin-like_C"/>
</dbReference>
<dbReference type="Pfam" id="PF02518">
    <property type="entry name" value="HATPase_c"/>
    <property type="match status" value="1"/>
</dbReference>
<evidence type="ECO:0000256" key="5">
    <source>
        <dbReference type="ARBA" id="ARBA00022553"/>
    </source>
</evidence>
<feature type="transmembrane region" description="Helical" evidence="14">
    <location>
        <begin position="235"/>
        <end position="254"/>
    </location>
</feature>
<keyword evidence="4" id="KW-1003">Cell membrane</keyword>
<evidence type="ECO:0000256" key="14">
    <source>
        <dbReference type="SAM" id="Phobius"/>
    </source>
</evidence>
<comment type="subcellular location">
    <subcellularLocation>
        <location evidence="2">Cell membrane</location>
        <topology evidence="2">Multi-pass membrane protein</topology>
    </subcellularLocation>
</comment>
<dbReference type="SUPFAM" id="SSF47384">
    <property type="entry name" value="Homodimeric domain of signal transducing histidine kinase"/>
    <property type="match status" value="1"/>
</dbReference>
<dbReference type="InterPro" id="IPR036097">
    <property type="entry name" value="HisK_dim/P_sf"/>
</dbReference>
<dbReference type="SMART" id="SM00086">
    <property type="entry name" value="PAC"/>
    <property type="match status" value="1"/>
</dbReference>
<dbReference type="SMART" id="SM00091">
    <property type="entry name" value="PAS"/>
    <property type="match status" value="2"/>
</dbReference>
<sequence>MPASPAPGPRSLGTWSLLGLLLGQLVLGLAAVELSAAGARVAPWWPASGMAAAALLLSPARRWPLVAVLIALVSLLSNLLGGRPWDLALVYGPIQAVEALVFAVLLGGRRRLPALASLEDLVRLLVASLAASLLTAALGATAVAALTDGSPFSTFRTVTATHAAALLVVAPLFLRLPSRAPGNLSAWWRPVQVLAALGSTLVFLPGQVLPLAFLPVPFVVWGAMVLPVRWLVAEVIVMSVLVTLLTGAGGGPFSQSPVGDPEIRDAMVQLFLVVLVLAALPLAMAMAQRRLAIEDAVSSRETYRRGISESLIGMLILRPTDQGLVVLEANERAARLLGPPQGVLLGRPWEAGLGPHRAQVSAVVETMAAGGSPLWEDEVVLDTEPVRTVRLALSYLRGADADRRTAGGHLVVAQLVDLTDERQALQDLGDEREFTTALLRGTTEIGIVGTDREGRLTYVNTGTERMLGVSAAVLVGRPLRDLHPPAEIAHALADLDPGADEPDVVLLRAARSHGPDRRDWTWVRADGSHLTVTLRTRPLQAADGRELGFLVVADDVTDRRKREASMRAALAHEQAAVERLEDLDRTKNEFVSSVSHELRTPMTSVLGFTQLLSSGHLGPLTERQKESLARIDRSGRRLLGLIENILTLSRLESRRDDLDLTTADLRDCVSAAVEETSEMRRTRDLTLDLALPGSPVPSWLDAEQMERAVTNLVTNAVKFTPDGGSITVEVVRDEAHDRVRVTDTGLGIPPEDRARLFERFFRGDHAVEATVQGTGLGLSIVETIVQAHGGAVEVTSEPGVGSTFEIVLPR</sequence>
<dbReference type="FunFam" id="3.30.565.10:FF:000037">
    <property type="entry name" value="Hybrid sensor histidine kinase/response regulator"/>
    <property type="match status" value="1"/>
</dbReference>
<gene>
    <name evidence="18" type="ORF">M8330_01015</name>
</gene>
<feature type="transmembrane region" description="Helical" evidence="14">
    <location>
        <begin position="88"/>
        <end position="109"/>
    </location>
</feature>
<evidence type="ECO:0000256" key="4">
    <source>
        <dbReference type="ARBA" id="ARBA00022475"/>
    </source>
</evidence>
<dbReference type="FunFam" id="1.10.287.130:FF:000001">
    <property type="entry name" value="Two-component sensor histidine kinase"/>
    <property type="match status" value="1"/>
</dbReference>
<keyword evidence="12" id="KW-0902">Two-component regulatory system</keyword>
<keyword evidence="6" id="KW-0808">Transferase</keyword>
<dbReference type="InterPro" id="IPR007895">
    <property type="entry name" value="MASE1"/>
</dbReference>
<dbReference type="CDD" id="cd00130">
    <property type="entry name" value="PAS"/>
    <property type="match status" value="1"/>
</dbReference>
<keyword evidence="19" id="KW-1185">Reference proteome</keyword>
<comment type="catalytic activity">
    <reaction evidence="1">
        <text>ATP + protein L-histidine = ADP + protein N-phospho-L-histidine.</text>
        <dbReference type="EC" id="2.7.13.3"/>
    </reaction>
</comment>
<evidence type="ECO:0000256" key="1">
    <source>
        <dbReference type="ARBA" id="ARBA00000085"/>
    </source>
</evidence>
<keyword evidence="9" id="KW-0418">Kinase</keyword>
<evidence type="ECO:0000256" key="8">
    <source>
        <dbReference type="ARBA" id="ARBA00022741"/>
    </source>
</evidence>
<dbReference type="Gene3D" id="1.10.287.130">
    <property type="match status" value="1"/>
</dbReference>
<evidence type="ECO:0000256" key="11">
    <source>
        <dbReference type="ARBA" id="ARBA00022989"/>
    </source>
</evidence>
<keyword evidence="8" id="KW-0547">Nucleotide-binding</keyword>
<feature type="transmembrane region" description="Helical" evidence="14">
    <location>
        <begin position="64"/>
        <end position="82"/>
    </location>
</feature>
<dbReference type="SUPFAM" id="SSF55785">
    <property type="entry name" value="PYP-like sensor domain (PAS domain)"/>
    <property type="match status" value="2"/>
</dbReference>
<dbReference type="GO" id="GO:0005524">
    <property type="term" value="F:ATP binding"/>
    <property type="evidence" value="ECO:0007669"/>
    <property type="project" value="UniProtKB-KW"/>
</dbReference>
<dbReference type="InterPro" id="IPR003661">
    <property type="entry name" value="HisK_dim/P_dom"/>
</dbReference>
<dbReference type="InterPro" id="IPR035965">
    <property type="entry name" value="PAS-like_dom_sf"/>
</dbReference>
<dbReference type="GO" id="GO:0005886">
    <property type="term" value="C:plasma membrane"/>
    <property type="evidence" value="ECO:0007669"/>
    <property type="project" value="UniProtKB-SubCell"/>
</dbReference>
<dbReference type="RefSeq" id="WP_250825823.1">
    <property type="nucleotide sequence ID" value="NZ_JAMOIL010000001.1"/>
</dbReference>
<dbReference type="InterPro" id="IPR013656">
    <property type="entry name" value="PAS_4"/>
</dbReference>
<feature type="transmembrane region" description="Helical" evidence="14">
    <location>
        <begin position="266"/>
        <end position="285"/>
    </location>
</feature>
<keyword evidence="7 14" id="KW-0812">Transmembrane</keyword>
<dbReference type="CDD" id="cd00075">
    <property type="entry name" value="HATPase"/>
    <property type="match status" value="1"/>
</dbReference>
<evidence type="ECO:0000256" key="13">
    <source>
        <dbReference type="ARBA" id="ARBA00023136"/>
    </source>
</evidence>
<proteinExistence type="predicted"/>
<keyword evidence="5" id="KW-0597">Phosphoprotein</keyword>
<evidence type="ECO:0000256" key="2">
    <source>
        <dbReference type="ARBA" id="ARBA00004651"/>
    </source>
</evidence>
<dbReference type="InterPro" id="IPR001610">
    <property type="entry name" value="PAC"/>
</dbReference>
<accession>A0A9X2D486</accession>
<dbReference type="NCBIfam" id="TIGR00229">
    <property type="entry name" value="sensory_box"/>
    <property type="match status" value="1"/>
</dbReference>
<dbReference type="InterPro" id="IPR050736">
    <property type="entry name" value="Sensor_HK_Regulatory"/>
</dbReference>
<dbReference type="PROSITE" id="PS50113">
    <property type="entry name" value="PAC"/>
    <property type="match status" value="1"/>
</dbReference>